<feature type="domain" description="Major facilitator superfamily (MFS) profile" evidence="6">
    <location>
        <begin position="90"/>
        <end position="528"/>
    </location>
</feature>
<evidence type="ECO:0000313" key="7">
    <source>
        <dbReference type="EMBL" id="QFR37067.1"/>
    </source>
</evidence>
<dbReference type="SUPFAM" id="SSF103473">
    <property type="entry name" value="MFS general substrate transporter"/>
    <property type="match status" value="1"/>
</dbReference>
<feature type="transmembrane region" description="Helical" evidence="5">
    <location>
        <begin position="462"/>
        <end position="484"/>
    </location>
</feature>
<feature type="transmembrane region" description="Helical" evidence="5">
    <location>
        <begin position="434"/>
        <end position="455"/>
    </location>
</feature>
<feature type="transmembrane region" description="Helical" evidence="5">
    <location>
        <begin position="362"/>
        <end position="380"/>
    </location>
</feature>
<feature type="transmembrane region" description="Helical" evidence="5">
    <location>
        <begin position="126"/>
        <end position="144"/>
    </location>
</feature>
<dbReference type="GO" id="GO:0015244">
    <property type="term" value="F:fluconazole transmembrane transporter activity"/>
    <property type="evidence" value="ECO:0007669"/>
    <property type="project" value="TreeGrafter"/>
</dbReference>
<protein>
    <submittedName>
        <fullName evidence="7">MFS transporter</fullName>
    </submittedName>
</protein>
<evidence type="ECO:0000259" key="6">
    <source>
        <dbReference type="PROSITE" id="PS50850"/>
    </source>
</evidence>
<sequence>MDALLLMFRGSLLGSFVYSRFNGRILKYKEDHNDYVPDEKYVAETPSFAKDRSLSFSGSSTSVCPVQVTFDGPDDPENPYNWPLPVKVVVGLCIALMSCFNYTTSSIYSPTAEIIREEFGVSEAKSYLPLTVFVYGYGLAPMIFSPLSEHPKIGRNFLYVTTLFFFFILQIPTALVNNFAGLCVLRFISGLFLSPITANGGASFVDMFAQPYAPHAMAYWGTTGYMGLAIGPLLGACMLKATNNWRWIYWFLLIVSGFLFLIFLCFVPETYTLAILHRKAERLKRVTGNYNLSIYKEGQSEITSFSPREMFWRPFVIGFTEPVVLLINIYISLVYAIIYAWLEAFPIVFGSEVHDFASIPAQLPYLSVFTGSILGVALYSSMLYRPYTLQLLANKDIHPEVFMPVCIVGSLFMPIGLFIFGWTSAKDINWFPPLIGGVFYGIAGIILFQALLSYIAFSFPRYVASAFATNGLVKALVAGSFPLFSRRLFINLHNKRFPVAWGSTVLGVISVIMILIPVLFYLNGKKLRAHSKYAGF</sequence>
<feature type="transmembrane region" description="Helical" evidence="5">
    <location>
        <begin position="217"/>
        <end position="241"/>
    </location>
</feature>
<keyword evidence="3 5" id="KW-1133">Transmembrane helix</keyword>
<feature type="transmembrane region" description="Helical" evidence="5">
    <location>
        <begin position="401"/>
        <end position="422"/>
    </location>
</feature>
<proteinExistence type="predicted"/>
<dbReference type="InterPro" id="IPR036259">
    <property type="entry name" value="MFS_trans_sf"/>
</dbReference>
<name>A0A5P8N991_9ASCO</name>
<dbReference type="PANTHER" id="PTHR23502">
    <property type="entry name" value="MAJOR FACILITATOR SUPERFAMILY"/>
    <property type="match status" value="1"/>
</dbReference>
<feature type="transmembrane region" description="Helical" evidence="5">
    <location>
        <begin position="499"/>
        <end position="522"/>
    </location>
</feature>
<feature type="transmembrane region" description="Helical" evidence="5">
    <location>
        <begin position="247"/>
        <end position="276"/>
    </location>
</feature>
<dbReference type="Gene3D" id="1.20.1250.20">
    <property type="entry name" value="MFS general substrate transporter like domains"/>
    <property type="match status" value="1"/>
</dbReference>
<evidence type="ECO:0000256" key="2">
    <source>
        <dbReference type="ARBA" id="ARBA00022692"/>
    </source>
</evidence>
<evidence type="ECO:0000256" key="1">
    <source>
        <dbReference type="ARBA" id="ARBA00004141"/>
    </source>
</evidence>
<evidence type="ECO:0000256" key="5">
    <source>
        <dbReference type="SAM" id="Phobius"/>
    </source>
</evidence>
<gene>
    <name evidence="7" type="ORF">g1188</name>
</gene>
<evidence type="ECO:0000256" key="3">
    <source>
        <dbReference type="ARBA" id="ARBA00022989"/>
    </source>
</evidence>
<feature type="transmembrane region" description="Helical" evidence="5">
    <location>
        <begin position="156"/>
        <end position="175"/>
    </location>
</feature>
<dbReference type="InterPro" id="IPR020846">
    <property type="entry name" value="MFS_dom"/>
</dbReference>
<dbReference type="InterPro" id="IPR011701">
    <property type="entry name" value="MFS"/>
</dbReference>
<dbReference type="PROSITE" id="PS50850">
    <property type="entry name" value="MFS"/>
    <property type="match status" value="1"/>
</dbReference>
<dbReference type="AlphaFoldDB" id="A0A5P8N991"/>
<dbReference type="PANTHER" id="PTHR23502:SF23">
    <property type="entry name" value="FLUCONAZOLE RESISTANCE PROTEIN 1"/>
    <property type="match status" value="1"/>
</dbReference>
<keyword evidence="2 5" id="KW-0812">Transmembrane</keyword>
<organism evidence="7">
    <name type="scientific">Cyberlindnera americana</name>
    <dbReference type="NCBI Taxonomy" id="36016"/>
    <lineage>
        <taxon>Eukaryota</taxon>
        <taxon>Fungi</taxon>
        <taxon>Dikarya</taxon>
        <taxon>Ascomycota</taxon>
        <taxon>Saccharomycotina</taxon>
        <taxon>Saccharomycetes</taxon>
        <taxon>Phaffomycetales</taxon>
        <taxon>Phaffomycetaceae</taxon>
        <taxon>Cyberlindnera</taxon>
    </lineage>
</organism>
<dbReference type="GO" id="GO:0005886">
    <property type="term" value="C:plasma membrane"/>
    <property type="evidence" value="ECO:0007669"/>
    <property type="project" value="TreeGrafter"/>
</dbReference>
<dbReference type="EMBL" id="MK890562">
    <property type="protein sequence ID" value="QFR37067.1"/>
    <property type="molecule type" value="Genomic_DNA"/>
</dbReference>
<evidence type="ECO:0000256" key="4">
    <source>
        <dbReference type="ARBA" id="ARBA00023136"/>
    </source>
</evidence>
<comment type="subcellular location">
    <subcellularLocation>
        <location evidence="1">Membrane</location>
        <topology evidence="1">Multi-pass membrane protein</topology>
    </subcellularLocation>
</comment>
<reference evidence="7" key="1">
    <citation type="journal article" date="2019" name="Front. Microbiol.">
        <title>An Overview of Genes From Cyberlindnera americana, a Symbiont Yeast Isolated From the Gut of the Bark Beetle Dendroctonus rhizophagus (Curculionidae: Scolytinae), Involved in the Detoxification Process Using Genome and Transcriptome Data.</title>
        <authorList>
            <person name="Soto-Robles L.V."/>
            <person name="Torres-Banda V."/>
            <person name="Rivera-Orduna F.N."/>
            <person name="Curiel-Quesada E."/>
            <person name="Hidalgo-Lara M.E."/>
            <person name="Zuniga G."/>
        </authorList>
    </citation>
    <scope>NUCLEOTIDE SEQUENCE</scope>
    <source>
        <strain evidence="7">ChDrAdgY46</strain>
    </source>
</reference>
<dbReference type="GO" id="GO:1990961">
    <property type="term" value="P:xenobiotic detoxification by transmembrane export across the plasma membrane"/>
    <property type="evidence" value="ECO:0007669"/>
    <property type="project" value="TreeGrafter"/>
</dbReference>
<accession>A0A5P8N991</accession>
<dbReference type="CDD" id="cd17323">
    <property type="entry name" value="MFS_Tpo1_MDR_like"/>
    <property type="match status" value="1"/>
</dbReference>
<feature type="transmembrane region" description="Helical" evidence="5">
    <location>
        <begin position="187"/>
        <end position="205"/>
    </location>
</feature>
<keyword evidence="4 5" id="KW-0472">Membrane</keyword>
<dbReference type="Pfam" id="PF07690">
    <property type="entry name" value="MFS_1"/>
    <property type="match status" value="1"/>
</dbReference>
<feature type="transmembrane region" description="Helical" evidence="5">
    <location>
        <begin position="315"/>
        <end position="342"/>
    </location>
</feature>